<feature type="transmembrane region" description="Helical" evidence="7">
    <location>
        <begin position="165"/>
        <end position="189"/>
    </location>
</feature>
<evidence type="ECO:0000256" key="7">
    <source>
        <dbReference type="RuleBase" id="RU362070"/>
    </source>
</evidence>
<dbReference type="AlphaFoldDB" id="A0A1E3V6Z3"/>
<evidence type="ECO:0000256" key="2">
    <source>
        <dbReference type="ARBA" id="ARBA00006257"/>
    </source>
</evidence>
<dbReference type="STRING" id="1752398.A8M32_23180"/>
<comment type="similarity">
    <text evidence="2 7">Belongs to the FliP/MopC/SpaP family.</text>
</comment>
<organism evidence="8 9">
    <name type="scientific">Sinorhizobium alkalisoli</name>
    <dbReference type="NCBI Taxonomy" id="1752398"/>
    <lineage>
        <taxon>Bacteria</taxon>
        <taxon>Pseudomonadati</taxon>
        <taxon>Pseudomonadota</taxon>
        <taxon>Alphaproteobacteria</taxon>
        <taxon>Hyphomicrobiales</taxon>
        <taxon>Rhizobiaceae</taxon>
        <taxon>Sinorhizobium/Ensifer group</taxon>
        <taxon>Sinorhizobium</taxon>
    </lineage>
</organism>
<dbReference type="NCBIfam" id="NF009438">
    <property type="entry name" value="PRK12797.1"/>
    <property type="match status" value="1"/>
</dbReference>
<proteinExistence type="inferred from homology"/>
<keyword evidence="6 7" id="KW-0472">Membrane</keyword>
<dbReference type="GO" id="GO:0009306">
    <property type="term" value="P:protein secretion"/>
    <property type="evidence" value="ECO:0007669"/>
    <property type="project" value="UniProtKB-UniRule"/>
</dbReference>
<feature type="transmembrane region" description="Helical" evidence="7">
    <location>
        <begin position="58"/>
        <end position="77"/>
    </location>
</feature>
<dbReference type="PRINTS" id="PR01302">
    <property type="entry name" value="TYPE3IMPPROT"/>
</dbReference>
<dbReference type="PANTHER" id="PTHR30587">
    <property type="entry name" value="FLAGELLAR BIOSYNTHETIC PROTEIN FLIP"/>
    <property type="match status" value="1"/>
</dbReference>
<dbReference type="PROSITE" id="PS01061">
    <property type="entry name" value="FLIP_2"/>
    <property type="match status" value="1"/>
</dbReference>
<comment type="subcellular location">
    <subcellularLocation>
        <location evidence="1">Cell membrane</location>
        <topology evidence="1">Multi-pass membrane protein</topology>
    </subcellularLocation>
</comment>
<comment type="caution">
    <text evidence="8">The sequence shown here is derived from an EMBL/GenBank/DDBJ whole genome shotgun (WGS) entry which is preliminary data.</text>
</comment>
<protein>
    <submittedName>
        <fullName evidence="8">EscR/YscR/HrcR family type III secretion system export apparatus protein</fullName>
    </submittedName>
</protein>
<dbReference type="NCBIfam" id="TIGR01102">
    <property type="entry name" value="yscR"/>
    <property type="match status" value="1"/>
</dbReference>
<dbReference type="PANTHER" id="PTHR30587:SF2">
    <property type="entry name" value="SURFACE PRESENTATION OF ANTIGENS PROTEIN SPAP"/>
    <property type="match status" value="1"/>
</dbReference>
<reference evidence="9" key="1">
    <citation type="submission" date="2016-05" db="EMBL/GenBank/DDBJ databases">
        <authorList>
            <person name="Li Y."/>
        </authorList>
    </citation>
    <scope>NUCLEOTIDE SEQUENCE [LARGE SCALE GENOMIC DNA]</scope>
    <source>
        <strain evidence="9">YIC4027</strain>
    </source>
</reference>
<evidence type="ECO:0000256" key="3">
    <source>
        <dbReference type="ARBA" id="ARBA00022475"/>
    </source>
</evidence>
<accession>A0A1E3V6Z3</accession>
<dbReference type="GO" id="GO:0005886">
    <property type="term" value="C:plasma membrane"/>
    <property type="evidence" value="ECO:0007669"/>
    <property type="project" value="UniProtKB-SubCell"/>
</dbReference>
<dbReference type="InterPro" id="IPR005838">
    <property type="entry name" value="T3SS_IM_P"/>
</dbReference>
<evidence type="ECO:0000313" key="9">
    <source>
        <dbReference type="Proteomes" id="UP000094342"/>
    </source>
</evidence>
<comment type="caution">
    <text evidence="7">Lacks conserved residue(s) required for the propagation of feature annotation.</text>
</comment>
<feature type="transmembrane region" description="Helical" evidence="7">
    <location>
        <begin position="13"/>
        <end position="46"/>
    </location>
</feature>
<keyword evidence="5 7" id="KW-1133">Transmembrane helix</keyword>
<evidence type="ECO:0000256" key="1">
    <source>
        <dbReference type="ARBA" id="ARBA00004651"/>
    </source>
</evidence>
<dbReference type="Proteomes" id="UP000094342">
    <property type="component" value="Unassembled WGS sequence"/>
</dbReference>
<keyword evidence="4 7" id="KW-0812">Transmembrane</keyword>
<evidence type="ECO:0000256" key="6">
    <source>
        <dbReference type="ARBA" id="ARBA00023136"/>
    </source>
</evidence>
<evidence type="ECO:0000256" key="5">
    <source>
        <dbReference type="ARBA" id="ARBA00022989"/>
    </source>
</evidence>
<name>A0A1E3V6Z3_9HYPH</name>
<evidence type="ECO:0000313" key="8">
    <source>
        <dbReference type="EMBL" id="ODR89340.1"/>
    </source>
</evidence>
<dbReference type="Pfam" id="PF00813">
    <property type="entry name" value="FliP"/>
    <property type="match status" value="1"/>
</dbReference>
<gene>
    <name evidence="8" type="ORF">A8M32_23180</name>
</gene>
<keyword evidence="9" id="KW-1185">Reference proteome</keyword>
<keyword evidence="3 7" id="KW-1003">Cell membrane</keyword>
<evidence type="ECO:0000256" key="4">
    <source>
        <dbReference type="ARBA" id="ARBA00022692"/>
    </source>
</evidence>
<dbReference type="InterPro" id="IPR005773">
    <property type="entry name" value="T3SS_YscR-like"/>
</dbReference>
<dbReference type="EMBL" id="LYBW01000062">
    <property type="protein sequence ID" value="ODR89340.1"/>
    <property type="molecule type" value="Genomic_DNA"/>
</dbReference>
<sequence>MYGFRPMGETTNLIPIIIIVSTIGLIPLAVVTMTGFLKISIVLFLIRNALGIQQSPPNLVLYGVALILTVYVTTPLVGEMYRTLSSEQIDVQSMDSMMRAADSLRVPLQAHLTRYTDENERQFFMQATERIWSEKARAQVKTDSLLILVPAFVSSELTRAFEIGFLLYLPFLVIDLIVSTVLMAMGMMMVSPTLISIPLKIFLFVAVNGWSRLMHGLILSYG</sequence>